<feature type="domain" description="Zinc finger CHC2-type" evidence="4">
    <location>
        <begin position="32"/>
        <end position="79"/>
    </location>
</feature>
<keyword evidence="3" id="KW-0862">Zinc</keyword>
<dbReference type="Gene3D" id="3.90.580.10">
    <property type="entry name" value="Zinc finger, CHC2-type domain"/>
    <property type="match status" value="1"/>
</dbReference>
<dbReference type="SUPFAM" id="SSF57783">
    <property type="entry name" value="Zinc beta-ribbon"/>
    <property type="match status" value="1"/>
</dbReference>
<keyword evidence="1" id="KW-0479">Metal-binding</keyword>
<dbReference type="AlphaFoldDB" id="A0A4V2UQ19"/>
<proteinExistence type="predicted"/>
<protein>
    <submittedName>
        <fullName evidence="6">CHC2-type zinc finger protein</fullName>
    </submittedName>
</protein>
<comment type="caution">
    <text evidence="6">The sequence shown here is derived from an EMBL/GenBank/DDBJ whole genome shotgun (WGS) entry which is preliminary data.</text>
</comment>
<dbReference type="GO" id="GO:0008270">
    <property type="term" value="F:zinc ion binding"/>
    <property type="evidence" value="ECO:0007669"/>
    <property type="project" value="UniProtKB-KW"/>
</dbReference>
<dbReference type="GO" id="GO:0006269">
    <property type="term" value="P:DNA replication, synthesis of primer"/>
    <property type="evidence" value="ECO:0007669"/>
    <property type="project" value="TreeGrafter"/>
</dbReference>
<dbReference type="Proteomes" id="UP000294613">
    <property type="component" value="Unassembled WGS sequence"/>
</dbReference>
<reference evidence="6 7" key="2">
    <citation type="submission" date="2019-03" db="EMBL/GenBank/DDBJ databases">
        <title>Genomic Encyclopedia of Type Strains, Phase IV (KMG-IV): sequencing the most valuable type-strain genomes for metagenomic binning, comparative biology and taxonomic classification.</title>
        <authorList>
            <person name="Goeker M."/>
        </authorList>
    </citation>
    <scope>NUCLEOTIDE SEQUENCE [LARGE SCALE GENOMIC DNA]</scope>
    <source>
        <strain evidence="6 7">DSM 103426</strain>
    </source>
</reference>
<accession>A0A4V2UQ19</accession>
<sequence length="198" mass="23353">MGLFDEVKENVTVRQAAEFYGFKITKSGLISCIFHNDKTPSMKVDRRYYCFGCGVTGDVIDFTAQLFGLSLKEAALKLADDFGIQISRVDRRKIKKPRKILKSKSEKKLVKSEEQEYIECVRAMLDYRILLQKWKKEFAPKSPEEEWDEKFMEAMKYLTIVEYYLDLLLFGEEEEKEQVVEMIKKEVEKIDRRCRKNG</sequence>
<dbReference type="GO" id="GO:0005737">
    <property type="term" value="C:cytoplasm"/>
    <property type="evidence" value="ECO:0007669"/>
    <property type="project" value="TreeGrafter"/>
</dbReference>
<evidence type="ECO:0000313" key="5">
    <source>
        <dbReference type="EMBL" id="GBU04780.1"/>
    </source>
</evidence>
<evidence type="ECO:0000256" key="2">
    <source>
        <dbReference type="ARBA" id="ARBA00022771"/>
    </source>
</evidence>
<name>A0A4V2UQ19_9FIRM</name>
<dbReference type="InterPro" id="IPR036977">
    <property type="entry name" value="DNA_primase_Znf_CHC2"/>
</dbReference>
<evidence type="ECO:0000313" key="7">
    <source>
        <dbReference type="Proteomes" id="UP000294613"/>
    </source>
</evidence>
<dbReference type="GO" id="GO:0003677">
    <property type="term" value="F:DNA binding"/>
    <property type="evidence" value="ECO:0007669"/>
    <property type="project" value="InterPro"/>
</dbReference>
<dbReference type="Pfam" id="PF01807">
    <property type="entry name" value="Zn_ribbon_DnaG"/>
    <property type="match status" value="1"/>
</dbReference>
<dbReference type="Proteomes" id="UP000702954">
    <property type="component" value="Unassembled WGS sequence"/>
</dbReference>
<evidence type="ECO:0000313" key="8">
    <source>
        <dbReference type="Proteomes" id="UP000702954"/>
    </source>
</evidence>
<dbReference type="EMBL" id="SLZV01000015">
    <property type="protein sequence ID" value="TCS67760.1"/>
    <property type="molecule type" value="Genomic_DNA"/>
</dbReference>
<reference evidence="5 8" key="1">
    <citation type="journal article" date="2018" name="Int. J. Syst. Evol. Microbiol.">
        <title>Draft Genome Sequence of Faecalimonas umbilicata JCM 30896T, an Acetate-Producing Bacterium Isolated from Human Feces.</title>
        <authorList>
            <person name="Sakamoto M."/>
            <person name="Ikeyama N."/>
            <person name="Yuki M."/>
            <person name="Ohkuma M."/>
        </authorList>
    </citation>
    <scope>NUCLEOTIDE SEQUENCE [LARGE SCALE GENOMIC DNA]</scope>
    <source>
        <strain evidence="5 8">EGH7</strain>
    </source>
</reference>
<organism evidence="6 7">
    <name type="scientific">Faecalimonas umbilicata</name>
    <dbReference type="NCBI Taxonomy" id="1912855"/>
    <lineage>
        <taxon>Bacteria</taxon>
        <taxon>Bacillati</taxon>
        <taxon>Bacillota</taxon>
        <taxon>Clostridia</taxon>
        <taxon>Lachnospirales</taxon>
        <taxon>Lachnospiraceae</taxon>
        <taxon>Faecalimonas</taxon>
    </lineage>
</organism>
<keyword evidence="8" id="KW-1185">Reference proteome</keyword>
<evidence type="ECO:0000256" key="1">
    <source>
        <dbReference type="ARBA" id="ARBA00022723"/>
    </source>
</evidence>
<dbReference type="GO" id="GO:0003899">
    <property type="term" value="F:DNA-directed RNA polymerase activity"/>
    <property type="evidence" value="ECO:0007669"/>
    <property type="project" value="InterPro"/>
</dbReference>
<dbReference type="PANTHER" id="PTHR30313:SF2">
    <property type="entry name" value="DNA PRIMASE"/>
    <property type="match status" value="1"/>
</dbReference>
<evidence type="ECO:0000256" key="3">
    <source>
        <dbReference type="ARBA" id="ARBA00022833"/>
    </source>
</evidence>
<dbReference type="InterPro" id="IPR050219">
    <property type="entry name" value="DnaG_primase"/>
</dbReference>
<dbReference type="EMBL" id="BHEO01000005">
    <property type="protein sequence ID" value="GBU04780.1"/>
    <property type="molecule type" value="Genomic_DNA"/>
</dbReference>
<dbReference type="PANTHER" id="PTHR30313">
    <property type="entry name" value="DNA PRIMASE"/>
    <property type="match status" value="1"/>
</dbReference>
<dbReference type="InterPro" id="IPR002694">
    <property type="entry name" value="Znf_CHC2"/>
</dbReference>
<dbReference type="SMART" id="SM00400">
    <property type="entry name" value="ZnF_CHCC"/>
    <property type="match status" value="1"/>
</dbReference>
<evidence type="ECO:0000313" key="6">
    <source>
        <dbReference type="EMBL" id="TCS67760.1"/>
    </source>
</evidence>
<keyword evidence="2" id="KW-0863">Zinc-finger</keyword>
<gene>
    <name evidence="6" type="ORF">EDD74_11584</name>
    <name evidence="5" type="ORF">FAEUMB_13210</name>
</gene>
<evidence type="ECO:0000259" key="4">
    <source>
        <dbReference type="SMART" id="SM00400"/>
    </source>
</evidence>